<comment type="caution">
    <text evidence="2">The sequence shown here is derived from an EMBL/GenBank/DDBJ whole genome shotgun (WGS) entry which is preliminary data.</text>
</comment>
<protein>
    <recommendedName>
        <fullName evidence="4">Transmembrane protein</fullName>
    </recommendedName>
</protein>
<feature type="transmembrane region" description="Helical" evidence="1">
    <location>
        <begin position="61"/>
        <end position="81"/>
    </location>
</feature>
<name>A0A7W4FD38_GLUDI</name>
<keyword evidence="1" id="KW-1133">Transmembrane helix</keyword>
<evidence type="ECO:0000313" key="3">
    <source>
        <dbReference type="Proteomes" id="UP000550787"/>
    </source>
</evidence>
<sequence length="84" mass="9299">MSSNPSRRGTRAAPRPPARLSTSLVSWAQSLAVFCFGTSILLEIGQSQWHWPLLWHGWPSLVLDCTGALLMAGSLVLLWAARRR</sequence>
<proteinExistence type="predicted"/>
<feature type="transmembrane region" description="Helical" evidence="1">
    <location>
        <begin position="20"/>
        <end position="41"/>
    </location>
</feature>
<evidence type="ECO:0000256" key="1">
    <source>
        <dbReference type="SAM" id="Phobius"/>
    </source>
</evidence>
<gene>
    <name evidence="2" type="ORF">HLH33_04340</name>
</gene>
<evidence type="ECO:0008006" key="4">
    <source>
        <dbReference type="Google" id="ProtNLM"/>
    </source>
</evidence>
<reference evidence="2 3" key="1">
    <citation type="submission" date="2020-04" db="EMBL/GenBank/DDBJ databases">
        <title>Description of novel Gluconacetobacter.</title>
        <authorList>
            <person name="Sombolestani A."/>
        </authorList>
    </citation>
    <scope>NUCLEOTIDE SEQUENCE [LARGE SCALE GENOMIC DNA]</scope>
    <source>
        <strain evidence="2 3">LMG 7603</strain>
    </source>
</reference>
<dbReference type="Proteomes" id="UP000550787">
    <property type="component" value="Unassembled WGS sequence"/>
</dbReference>
<keyword evidence="1" id="KW-0472">Membrane</keyword>
<evidence type="ECO:0000313" key="2">
    <source>
        <dbReference type="EMBL" id="MBB2155543.1"/>
    </source>
</evidence>
<keyword evidence="1" id="KW-0812">Transmembrane</keyword>
<dbReference type="RefSeq" id="WP_012554158.1">
    <property type="nucleotide sequence ID" value="NZ_JABEQG010000005.1"/>
</dbReference>
<dbReference type="AlphaFoldDB" id="A0A7W4FD38"/>
<organism evidence="2 3">
    <name type="scientific">Gluconacetobacter diazotrophicus</name>
    <name type="common">Acetobacter diazotrophicus</name>
    <dbReference type="NCBI Taxonomy" id="33996"/>
    <lineage>
        <taxon>Bacteria</taxon>
        <taxon>Pseudomonadati</taxon>
        <taxon>Pseudomonadota</taxon>
        <taxon>Alphaproteobacteria</taxon>
        <taxon>Acetobacterales</taxon>
        <taxon>Acetobacteraceae</taxon>
        <taxon>Gluconacetobacter</taxon>
    </lineage>
</organism>
<dbReference type="EMBL" id="JABEQG010000005">
    <property type="protein sequence ID" value="MBB2155543.1"/>
    <property type="molecule type" value="Genomic_DNA"/>
</dbReference>
<accession>A0A7W4FD38</accession>